<comment type="similarity">
    <text evidence="1">Belongs to the HTATSF1 family.</text>
</comment>
<sequence>MSSLAEEGVAPFPRTKEEFNDDFRVSQSMVDGKFHLEDEDGEEWVWDDAKKSWTISEPEDQKEKKAAKHKYHDEQGGKKGGKNQAKKARTDQSGPKTEAQNTAVYVTSLPLDADVDDIHNVFSKYGLVAKSIDPRTGDTTPRIKIYTDDDGKSKGEALVVYFRPESVQLAIQMLDETDFRLGEAGPMGKMQVKEADWSYKVNKDPTKMKGLDGAGGKKQMLPSWKLKEVREKMNNKLADWDDDDDMPAERGARVWTTIVVLKHMFTLEELEHDPTARKDIKADIRDECAKLGKVEGVVVWDREKAGVVTVRFESAQAAAKCVEQFNGRHFGGRTVEASFKNSRERYMMTPKKGRLEGDDEAPHAEYESEDEDEDEDED</sequence>
<dbReference type="InterPro" id="IPR035979">
    <property type="entry name" value="RBD_domain_sf"/>
</dbReference>
<dbReference type="PROSITE" id="PS50102">
    <property type="entry name" value="RRM"/>
    <property type="match status" value="2"/>
</dbReference>
<dbReference type="GO" id="GO:0000398">
    <property type="term" value="P:mRNA splicing, via spliceosome"/>
    <property type="evidence" value="ECO:0007669"/>
    <property type="project" value="InterPro"/>
</dbReference>
<dbReference type="InterPro" id="IPR034393">
    <property type="entry name" value="TatSF1-like"/>
</dbReference>
<feature type="region of interest" description="Disordered" evidence="7">
    <location>
        <begin position="1"/>
        <end position="24"/>
    </location>
</feature>
<evidence type="ECO:0000256" key="6">
    <source>
        <dbReference type="PROSITE-ProRule" id="PRU00176"/>
    </source>
</evidence>
<protein>
    <recommendedName>
        <fullName evidence="8">RRM domain-containing protein</fullName>
    </recommendedName>
</protein>
<feature type="compositionally biased region" description="Acidic residues" evidence="7">
    <location>
        <begin position="367"/>
        <end position="378"/>
    </location>
</feature>
<dbReference type="EMBL" id="ML978140">
    <property type="protein sequence ID" value="KAF2093088.1"/>
    <property type="molecule type" value="Genomic_DNA"/>
</dbReference>
<dbReference type="PANTHER" id="PTHR15608">
    <property type="entry name" value="SPLICING FACTOR U2AF-ASSOCIATED PROTEIN 2"/>
    <property type="match status" value="1"/>
</dbReference>
<evidence type="ECO:0000256" key="1">
    <source>
        <dbReference type="ARBA" id="ARBA00007747"/>
    </source>
</evidence>
<evidence type="ECO:0000259" key="8">
    <source>
        <dbReference type="PROSITE" id="PS50102"/>
    </source>
</evidence>
<feature type="compositionally biased region" description="Basic and acidic residues" evidence="7">
    <location>
        <begin position="14"/>
        <end position="24"/>
    </location>
</feature>
<dbReference type="AlphaFoldDB" id="A0A9P4M130"/>
<feature type="region of interest" description="Disordered" evidence="7">
    <location>
        <begin position="347"/>
        <end position="378"/>
    </location>
</feature>
<feature type="region of interest" description="Disordered" evidence="7">
    <location>
        <begin position="52"/>
        <end position="99"/>
    </location>
</feature>
<reference evidence="9" key="1">
    <citation type="journal article" date="2020" name="Stud. Mycol.">
        <title>101 Dothideomycetes genomes: a test case for predicting lifestyles and emergence of pathogens.</title>
        <authorList>
            <person name="Haridas S."/>
            <person name="Albert R."/>
            <person name="Binder M."/>
            <person name="Bloem J."/>
            <person name="Labutti K."/>
            <person name="Salamov A."/>
            <person name="Andreopoulos B."/>
            <person name="Baker S."/>
            <person name="Barry K."/>
            <person name="Bills G."/>
            <person name="Bluhm B."/>
            <person name="Cannon C."/>
            <person name="Castanera R."/>
            <person name="Culley D."/>
            <person name="Daum C."/>
            <person name="Ezra D."/>
            <person name="Gonzalez J."/>
            <person name="Henrissat B."/>
            <person name="Kuo A."/>
            <person name="Liang C."/>
            <person name="Lipzen A."/>
            <person name="Lutzoni F."/>
            <person name="Magnuson J."/>
            <person name="Mondo S."/>
            <person name="Nolan M."/>
            <person name="Ohm R."/>
            <person name="Pangilinan J."/>
            <person name="Park H.-J."/>
            <person name="Ramirez L."/>
            <person name="Alfaro M."/>
            <person name="Sun H."/>
            <person name="Tritt A."/>
            <person name="Yoshinaga Y."/>
            <person name="Zwiers L.-H."/>
            <person name="Turgeon B."/>
            <person name="Goodwin S."/>
            <person name="Spatafora J."/>
            <person name="Crous P."/>
            <person name="Grigoriev I."/>
        </authorList>
    </citation>
    <scope>NUCLEOTIDE SEQUENCE</scope>
    <source>
        <strain evidence="9">CBS 133067</strain>
    </source>
</reference>
<feature type="domain" description="RRM" evidence="8">
    <location>
        <begin position="102"/>
        <end position="197"/>
    </location>
</feature>
<dbReference type="SMART" id="SM00360">
    <property type="entry name" value="RRM"/>
    <property type="match status" value="2"/>
</dbReference>
<dbReference type="GO" id="GO:0005686">
    <property type="term" value="C:U2 snRNP"/>
    <property type="evidence" value="ECO:0007669"/>
    <property type="project" value="TreeGrafter"/>
</dbReference>
<dbReference type="GO" id="GO:0003723">
    <property type="term" value="F:RNA binding"/>
    <property type="evidence" value="ECO:0007669"/>
    <property type="project" value="UniProtKB-UniRule"/>
</dbReference>
<gene>
    <name evidence="9" type="ORF">NA57DRAFT_69440</name>
</gene>
<dbReference type="FunFam" id="3.30.70.330:FF:000105">
    <property type="entry name" value="HIV Tat-specific factor 1 homolog"/>
    <property type="match status" value="1"/>
</dbReference>
<keyword evidence="4 6" id="KW-0694">RNA-binding</keyword>
<dbReference type="CDD" id="cd12285">
    <property type="entry name" value="RRM3_RBM39_like"/>
    <property type="match status" value="1"/>
</dbReference>
<dbReference type="CDD" id="cd12281">
    <property type="entry name" value="RRM1_TatSF1_like"/>
    <property type="match status" value="1"/>
</dbReference>
<proteinExistence type="inferred from homology"/>
<evidence type="ECO:0000256" key="4">
    <source>
        <dbReference type="ARBA" id="ARBA00022884"/>
    </source>
</evidence>
<keyword evidence="5" id="KW-0508">mRNA splicing</keyword>
<dbReference type="PANTHER" id="PTHR15608:SF0">
    <property type="entry name" value="HIV TAT-SPECIFIC FACTOR 1"/>
    <property type="match status" value="1"/>
</dbReference>
<keyword evidence="3" id="KW-0677">Repeat</keyword>
<dbReference type="GO" id="GO:0005684">
    <property type="term" value="C:U2-type spliceosomal complex"/>
    <property type="evidence" value="ECO:0007669"/>
    <property type="project" value="TreeGrafter"/>
</dbReference>
<dbReference type="Pfam" id="PF00076">
    <property type="entry name" value="RRM_1"/>
    <property type="match status" value="2"/>
</dbReference>
<name>A0A9P4M130_9PEZI</name>
<dbReference type="SUPFAM" id="SSF54928">
    <property type="entry name" value="RNA-binding domain, RBD"/>
    <property type="match status" value="2"/>
</dbReference>
<dbReference type="InterPro" id="IPR012677">
    <property type="entry name" value="Nucleotide-bd_a/b_plait_sf"/>
</dbReference>
<keyword evidence="10" id="KW-1185">Reference proteome</keyword>
<dbReference type="InterPro" id="IPR003954">
    <property type="entry name" value="RRM_euk-type"/>
</dbReference>
<keyword evidence="2" id="KW-0507">mRNA processing</keyword>
<evidence type="ECO:0000256" key="2">
    <source>
        <dbReference type="ARBA" id="ARBA00022664"/>
    </source>
</evidence>
<dbReference type="InterPro" id="IPR034392">
    <property type="entry name" value="TatSF1-like_RRM1"/>
</dbReference>
<organism evidence="9 10">
    <name type="scientific">Rhizodiscina lignyota</name>
    <dbReference type="NCBI Taxonomy" id="1504668"/>
    <lineage>
        <taxon>Eukaryota</taxon>
        <taxon>Fungi</taxon>
        <taxon>Dikarya</taxon>
        <taxon>Ascomycota</taxon>
        <taxon>Pezizomycotina</taxon>
        <taxon>Dothideomycetes</taxon>
        <taxon>Pleosporomycetidae</taxon>
        <taxon>Aulographales</taxon>
        <taxon>Rhizodiscinaceae</taxon>
        <taxon>Rhizodiscina</taxon>
    </lineage>
</organism>
<accession>A0A9P4M130</accession>
<evidence type="ECO:0000256" key="7">
    <source>
        <dbReference type="SAM" id="MobiDB-lite"/>
    </source>
</evidence>
<dbReference type="OrthoDB" id="10258585at2759"/>
<dbReference type="SMART" id="SM00361">
    <property type="entry name" value="RRM_1"/>
    <property type="match status" value="1"/>
</dbReference>
<feature type="domain" description="RRM" evidence="8">
    <location>
        <begin position="263"/>
        <end position="342"/>
    </location>
</feature>
<dbReference type="Proteomes" id="UP000799772">
    <property type="component" value="Unassembled WGS sequence"/>
</dbReference>
<dbReference type="Gene3D" id="3.30.70.330">
    <property type="match status" value="2"/>
</dbReference>
<feature type="compositionally biased region" description="Basic and acidic residues" evidence="7">
    <location>
        <begin position="353"/>
        <end position="366"/>
    </location>
</feature>
<comment type="caution">
    <text evidence="9">The sequence shown here is derived from an EMBL/GenBank/DDBJ whole genome shotgun (WGS) entry which is preliminary data.</text>
</comment>
<evidence type="ECO:0000256" key="3">
    <source>
        <dbReference type="ARBA" id="ARBA00022737"/>
    </source>
</evidence>
<evidence type="ECO:0000256" key="5">
    <source>
        <dbReference type="ARBA" id="ARBA00023187"/>
    </source>
</evidence>
<dbReference type="InterPro" id="IPR000504">
    <property type="entry name" value="RRM_dom"/>
</dbReference>
<evidence type="ECO:0000313" key="10">
    <source>
        <dbReference type="Proteomes" id="UP000799772"/>
    </source>
</evidence>
<evidence type="ECO:0000313" key="9">
    <source>
        <dbReference type="EMBL" id="KAF2093088.1"/>
    </source>
</evidence>